<reference evidence="6" key="1">
    <citation type="submission" date="2018-07" db="EMBL/GenBank/DDBJ databases">
        <title>Comparative genomics of catfishes provides insights into carnivory and benthic adaptation.</title>
        <authorList>
            <person name="Zhang Y."/>
            <person name="Wang D."/>
            <person name="Peng Z."/>
            <person name="Zheng S."/>
            <person name="Shao F."/>
            <person name="Tao W."/>
        </authorList>
    </citation>
    <scope>NUCLEOTIDE SEQUENCE</scope>
    <source>
        <strain evidence="6">Chongqing</strain>
    </source>
</reference>
<keyword evidence="3" id="KW-0342">GTP-binding</keyword>
<evidence type="ECO:0000313" key="6">
    <source>
        <dbReference type="EMBL" id="KAI5618649.1"/>
    </source>
</evidence>
<proteinExistence type="inferred from homology"/>
<dbReference type="InterPro" id="IPR006703">
    <property type="entry name" value="G_AIG1"/>
</dbReference>
<dbReference type="Gene3D" id="3.40.50.300">
    <property type="entry name" value="P-loop containing nucleotide triphosphate hydrolases"/>
    <property type="match status" value="1"/>
</dbReference>
<dbReference type="SUPFAM" id="SSF52540">
    <property type="entry name" value="P-loop containing nucleoside triphosphate hydrolases"/>
    <property type="match status" value="1"/>
</dbReference>
<accession>A0AAD5AKY4</accession>
<evidence type="ECO:0000256" key="3">
    <source>
        <dbReference type="ARBA" id="ARBA00023134"/>
    </source>
</evidence>
<dbReference type="InterPro" id="IPR045058">
    <property type="entry name" value="GIMA/IAN/Toc"/>
</dbReference>
<keyword evidence="7" id="KW-1185">Reference proteome</keyword>
<dbReference type="InterPro" id="IPR027417">
    <property type="entry name" value="P-loop_NTPase"/>
</dbReference>
<feature type="domain" description="AIG1-type G" evidence="5">
    <location>
        <begin position="2"/>
        <end position="202"/>
    </location>
</feature>
<dbReference type="Proteomes" id="UP001205998">
    <property type="component" value="Unassembled WGS sequence"/>
</dbReference>
<gene>
    <name evidence="6" type="ORF">C0J50_21848</name>
</gene>
<evidence type="ECO:0000256" key="4">
    <source>
        <dbReference type="SAM" id="MobiDB-lite"/>
    </source>
</evidence>
<comment type="similarity">
    <text evidence="1">Belongs to the TRAFAC class TrmE-Era-EngA-EngB-Septin-like GTPase superfamily. AIG1/Toc34/Toc159-like paraseptin GTPase family. IAN subfamily.</text>
</comment>
<dbReference type="AlphaFoldDB" id="A0AAD5AKY4"/>
<dbReference type="EMBL" id="MU551688">
    <property type="protein sequence ID" value="KAI5618649.1"/>
    <property type="molecule type" value="Genomic_DNA"/>
</dbReference>
<feature type="region of interest" description="Disordered" evidence="4">
    <location>
        <begin position="204"/>
        <end position="225"/>
    </location>
</feature>
<feature type="non-terminal residue" evidence="6">
    <location>
        <position position="1"/>
    </location>
</feature>
<organism evidence="6 7">
    <name type="scientific">Silurus asotus</name>
    <name type="common">Amur catfish</name>
    <name type="synonym">Parasilurus asotus</name>
    <dbReference type="NCBI Taxonomy" id="30991"/>
    <lineage>
        <taxon>Eukaryota</taxon>
        <taxon>Metazoa</taxon>
        <taxon>Chordata</taxon>
        <taxon>Craniata</taxon>
        <taxon>Vertebrata</taxon>
        <taxon>Euteleostomi</taxon>
        <taxon>Actinopterygii</taxon>
        <taxon>Neopterygii</taxon>
        <taxon>Teleostei</taxon>
        <taxon>Ostariophysi</taxon>
        <taxon>Siluriformes</taxon>
        <taxon>Siluridae</taxon>
        <taxon>Silurus</taxon>
    </lineage>
</organism>
<dbReference type="Pfam" id="PF04548">
    <property type="entry name" value="AIG1"/>
    <property type="match status" value="1"/>
</dbReference>
<evidence type="ECO:0000259" key="5">
    <source>
        <dbReference type="PROSITE" id="PS51720"/>
    </source>
</evidence>
<keyword evidence="2" id="KW-0547">Nucleotide-binding</keyword>
<dbReference type="PANTHER" id="PTHR10903:SF188">
    <property type="entry name" value="GTPASE IMAP FAMILY MEMBER 2-LIKE-RELATED"/>
    <property type="match status" value="1"/>
</dbReference>
<evidence type="ECO:0000256" key="1">
    <source>
        <dbReference type="ARBA" id="ARBA00008535"/>
    </source>
</evidence>
<dbReference type="FunFam" id="3.40.50.300:FF:000366">
    <property type="entry name" value="GTPase, IMAP family member 2"/>
    <property type="match status" value="1"/>
</dbReference>
<evidence type="ECO:0000256" key="2">
    <source>
        <dbReference type="ARBA" id="ARBA00022741"/>
    </source>
</evidence>
<feature type="non-terminal residue" evidence="6">
    <location>
        <position position="225"/>
    </location>
</feature>
<name>A0AAD5AKY4_SILAS</name>
<dbReference type="PANTHER" id="PTHR10903">
    <property type="entry name" value="GTPASE, IMAP FAMILY MEMBER-RELATED"/>
    <property type="match status" value="1"/>
</dbReference>
<dbReference type="GO" id="GO:0005525">
    <property type="term" value="F:GTP binding"/>
    <property type="evidence" value="ECO:0007669"/>
    <property type="project" value="UniProtKB-KW"/>
</dbReference>
<dbReference type="PROSITE" id="PS51720">
    <property type="entry name" value="G_AIG1"/>
    <property type="match status" value="1"/>
</dbReference>
<protein>
    <submittedName>
        <fullName evidence="6">GTPase IMAP family member 7-like</fullName>
    </submittedName>
</protein>
<comment type="caution">
    <text evidence="6">The sequence shown here is derived from an EMBL/GenBank/DDBJ whole genome shotgun (WGS) entry which is preliminary data.</text>
</comment>
<evidence type="ECO:0000313" key="7">
    <source>
        <dbReference type="Proteomes" id="UP001205998"/>
    </source>
</evidence>
<sequence>CVADLRIVLLGRTGSGKSSTGNSLLGSCVFQTDVSPVSITQHCVQARGEVDGWSLQVIDTPGFFHTCLSSEEVCAEVARGMVDLAAPGPHALLLVVKAGRLTPEELMSLEWIGTALGSAALRHTVLVLTHADQLQDKAVENFLQESKELWEFVQSCDGRIHTLDNTIDNDQAQASMLVKKIQKMVKKNDGNWYVCEQRIIEEKEQVQKKERGEDEKERRMKAERE</sequence>